<evidence type="ECO:0000313" key="7">
    <source>
        <dbReference type="Proteomes" id="UP000037558"/>
    </source>
</evidence>
<evidence type="ECO:0000256" key="3">
    <source>
        <dbReference type="ARBA" id="ARBA00022912"/>
    </source>
</evidence>
<dbReference type="Proteomes" id="UP000037558">
    <property type="component" value="Unassembled WGS sequence"/>
</dbReference>
<dbReference type="Gene3D" id="3.20.20.140">
    <property type="entry name" value="Metal-dependent hydrolases"/>
    <property type="match status" value="1"/>
</dbReference>
<gene>
    <name evidence="6" type="ORF">AMD01_01280</name>
</gene>
<evidence type="ECO:0000256" key="4">
    <source>
        <dbReference type="ARBA" id="ARBA00051722"/>
    </source>
</evidence>
<proteinExistence type="inferred from homology"/>
<accession>A0A0M0LI88</accession>
<dbReference type="EMBL" id="LILC01000002">
    <property type="protein sequence ID" value="KOO50418.1"/>
    <property type="molecule type" value="Genomic_DNA"/>
</dbReference>
<reference evidence="7" key="1">
    <citation type="submission" date="2015-08" db="EMBL/GenBank/DDBJ databases">
        <title>Fjat-14210 dsm16467.</title>
        <authorList>
            <person name="Liu B."/>
            <person name="Wang J."/>
            <person name="Zhu Y."/>
            <person name="Liu G."/>
            <person name="Chen Q."/>
            <person name="Chen Z."/>
            <person name="Lan J."/>
            <person name="Che J."/>
            <person name="Ge C."/>
            <person name="Shi H."/>
            <person name="Pan Z."/>
            <person name="Liu X."/>
        </authorList>
    </citation>
    <scope>NUCLEOTIDE SEQUENCE [LARGE SCALE GENOMIC DNA]</scope>
    <source>
        <strain evidence="7">DSM 16467</strain>
    </source>
</reference>
<protein>
    <recommendedName>
        <fullName evidence="5">Tyrosine-protein phosphatase</fullName>
        <ecNumber evidence="5">3.1.3.48</ecNumber>
    </recommendedName>
</protein>
<dbReference type="InterPro" id="IPR016667">
    <property type="entry name" value="Caps_polysacc_synth_CpsB/CapC"/>
</dbReference>
<dbReference type="PANTHER" id="PTHR39181">
    <property type="entry name" value="TYROSINE-PROTEIN PHOSPHATASE YWQE"/>
    <property type="match status" value="1"/>
</dbReference>
<dbReference type="STRING" id="284581.AMD01_01280"/>
<dbReference type="AlphaFoldDB" id="A0A0M0LI88"/>
<dbReference type="GO" id="GO:0004725">
    <property type="term" value="F:protein tyrosine phosphatase activity"/>
    <property type="evidence" value="ECO:0007669"/>
    <property type="project" value="UniProtKB-UniRule"/>
</dbReference>
<evidence type="ECO:0000313" key="6">
    <source>
        <dbReference type="EMBL" id="KOO50418.1"/>
    </source>
</evidence>
<dbReference type="GO" id="GO:0030145">
    <property type="term" value="F:manganese ion binding"/>
    <property type="evidence" value="ECO:0007669"/>
    <property type="project" value="UniProtKB-UniRule"/>
</dbReference>
<comment type="catalytic activity">
    <reaction evidence="4 5">
        <text>O-phospho-L-tyrosyl-[protein] + H2O = L-tyrosyl-[protein] + phosphate</text>
        <dbReference type="Rhea" id="RHEA:10684"/>
        <dbReference type="Rhea" id="RHEA-COMP:10136"/>
        <dbReference type="Rhea" id="RHEA-COMP:20101"/>
        <dbReference type="ChEBI" id="CHEBI:15377"/>
        <dbReference type="ChEBI" id="CHEBI:43474"/>
        <dbReference type="ChEBI" id="CHEBI:46858"/>
        <dbReference type="ChEBI" id="CHEBI:61978"/>
        <dbReference type="EC" id="3.1.3.48"/>
    </reaction>
</comment>
<dbReference type="RefSeq" id="WP_053399572.1">
    <property type="nucleotide sequence ID" value="NZ_LILC01000002.1"/>
</dbReference>
<dbReference type="PATRIC" id="fig|284581.3.peg.509"/>
<comment type="similarity">
    <text evidence="1 5">Belongs to the metallo-dependent hydrolases superfamily. CpsB/CapC family.</text>
</comment>
<keyword evidence="2 5" id="KW-0378">Hydrolase</keyword>
<comment type="caution">
    <text evidence="6">The sequence shown here is derived from an EMBL/GenBank/DDBJ whole genome shotgun (WGS) entry which is preliminary data.</text>
</comment>
<dbReference type="PANTHER" id="PTHR39181:SF1">
    <property type="entry name" value="TYROSINE-PROTEIN PHOSPHATASE YWQE"/>
    <property type="match status" value="1"/>
</dbReference>
<evidence type="ECO:0000256" key="1">
    <source>
        <dbReference type="ARBA" id="ARBA00005750"/>
    </source>
</evidence>
<keyword evidence="7" id="KW-1185">Reference proteome</keyword>
<dbReference type="Pfam" id="PF19567">
    <property type="entry name" value="CpsB_CapC"/>
    <property type="match status" value="1"/>
</dbReference>
<evidence type="ECO:0000256" key="5">
    <source>
        <dbReference type="PIRNR" id="PIRNR016557"/>
    </source>
</evidence>
<organism evidence="6 7">
    <name type="scientific">Priestia koreensis</name>
    <dbReference type="NCBI Taxonomy" id="284581"/>
    <lineage>
        <taxon>Bacteria</taxon>
        <taxon>Bacillati</taxon>
        <taxon>Bacillota</taxon>
        <taxon>Bacilli</taxon>
        <taxon>Bacillales</taxon>
        <taxon>Bacillaceae</taxon>
        <taxon>Priestia</taxon>
    </lineage>
</organism>
<dbReference type="EC" id="3.1.3.48" evidence="5"/>
<dbReference type="SUPFAM" id="SSF89550">
    <property type="entry name" value="PHP domain-like"/>
    <property type="match status" value="1"/>
</dbReference>
<sequence>MIDLHSHILAGIDDGAKTDEDSLKMARAAVEEGITAIVATPHHHNGRYLNAKSSILRKVKELNLLLTNHHIPLNVLPGQESRIYGEILPDYEAGEVLTLNDTNKYLFVELPSSQVPHFTDQLLFDIQLKGLTPIIVHPERNARLIEEPELLYNFVKKGALTQVTASSITGEFGKKIKKFSMQLLEANLTHVIASDAHNTGSRGFRMQEAFSLIDKQYGMDMSYMLRENAQLIIEGKTTYREQPQEIARKKFLGIF</sequence>
<keyword evidence="3 5" id="KW-0904">Protein phosphatase</keyword>
<dbReference type="InterPro" id="IPR016195">
    <property type="entry name" value="Pol/histidinol_Pase-like"/>
</dbReference>
<dbReference type="PIRSF" id="PIRSF016557">
    <property type="entry name" value="Caps_synth_CpsB"/>
    <property type="match status" value="1"/>
</dbReference>
<evidence type="ECO:0000256" key="2">
    <source>
        <dbReference type="ARBA" id="ARBA00022801"/>
    </source>
</evidence>
<dbReference type="OrthoDB" id="9788539at2"/>
<name>A0A0M0LI88_9BACI</name>